<dbReference type="PANTHER" id="PTHR47372">
    <property type="entry name" value="DAUER UP-REGULATED-RELATED"/>
    <property type="match status" value="1"/>
</dbReference>
<keyword evidence="2" id="KW-0472">Membrane</keyword>
<reference evidence="3 4" key="1">
    <citation type="submission" date="2019-10" db="EMBL/GenBank/DDBJ databases">
        <title>Bacillus from the desert of Cuatro Cinegas, Coahuila.</title>
        <authorList>
            <person name="Olmedo-Alvarez G."/>
            <person name="Saldana S."/>
            <person name="Barcelo D."/>
        </authorList>
    </citation>
    <scope>NUCLEOTIDE SEQUENCE [LARGE SCALE GENOMIC DNA]</scope>
    <source>
        <strain evidence="3 4">CH417_13T</strain>
    </source>
</reference>
<evidence type="ECO:0000313" key="3">
    <source>
        <dbReference type="EMBL" id="KAB2395269.1"/>
    </source>
</evidence>
<feature type="transmembrane region" description="Helical" evidence="2">
    <location>
        <begin position="32"/>
        <end position="51"/>
    </location>
</feature>
<evidence type="ECO:0000313" key="4">
    <source>
        <dbReference type="Proteomes" id="UP000475765"/>
    </source>
</evidence>
<feature type="transmembrane region" description="Helical" evidence="2">
    <location>
        <begin position="339"/>
        <end position="364"/>
    </location>
</feature>
<dbReference type="SUPFAM" id="SSF58113">
    <property type="entry name" value="Apolipoprotein A-I"/>
    <property type="match status" value="1"/>
</dbReference>
<dbReference type="Proteomes" id="UP000475765">
    <property type="component" value="Unassembled WGS sequence"/>
</dbReference>
<feature type="transmembrane region" description="Helical" evidence="2">
    <location>
        <begin position="57"/>
        <end position="79"/>
    </location>
</feature>
<organism evidence="3 4">
    <name type="scientific">Bacillus cereus</name>
    <dbReference type="NCBI Taxonomy" id="1396"/>
    <lineage>
        <taxon>Bacteria</taxon>
        <taxon>Bacillati</taxon>
        <taxon>Bacillota</taxon>
        <taxon>Bacilli</taxon>
        <taxon>Bacillales</taxon>
        <taxon>Bacillaceae</taxon>
        <taxon>Bacillus</taxon>
        <taxon>Bacillus cereus group</taxon>
    </lineage>
</organism>
<feature type="transmembrane region" description="Helical" evidence="2">
    <location>
        <begin position="404"/>
        <end position="422"/>
    </location>
</feature>
<keyword evidence="2" id="KW-0812">Transmembrane</keyword>
<accession>A0A9W7QEY3</accession>
<dbReference type="EMBL" id="WBPP01000018">
    <property type="protein sequence ID" value="KAB2395269.1"/>
    <property type="molecule type" value="Genomic_DNA"/>
</dbReference>
<keyword evidence="2" id="KW-1133">Transmembrane helix</keyword>
<evidence type="ECO:0000256" key="2">
    <source>
        <dbReference type="SAM" id="Phobius"/>
    </source>
</evidence>
<gene>
    <name evidence="3" type="ORF">F8172_15390</name>
</gene>
<protein>
    <recommendedName>
        <fullName evidence="5">Phage tail tape measure protein</fullName>
    </recommendedName>
</protein>
<sequence>MIIIASVIDIIIQAQDRASSQFRQTSSEAKKMAVIIGGITIAASAMTPALLGGLGAVASLFGTAGVAAAGFGALAFTTISKTVETANQLEEAQLKANAALIAGDTKGYAKQMALVQAIMESLTDEEKKAVVAINNLSDAWREMENQMAPTTLNLIANSTDFLRLTMTKLFPSFQGIGQSFSNMIGKMNEGITQGKADKFFEHMNTFAVPMFEMVMKSAGNILKGFSDIMIAFTPLGMDLGNGMVDLTRKFANWAAGLQSNTAFQDFVNFVKTSTPVIMQFIGNLVLTLWDIIQALAPVSIQVIQLANDFMTWARESGTLDAALGLVSNAIQFVVDNANWLIPLVAALWAGFKTFSILISVAMWIDDTGKAINKVIEIGKLFGSWILDAIKLLGRLSMTLLASPWFWVVAAIAAVIAIGVLLYQNWDEVKKYAQELWDKVKDAWNGMTKAVGDAHDKMIEGVKKWWGETKQKWNETVDHAKEKAQEMKDKVVAKYEELKAAAIQKLTEILTDNAKKWEDLKQKASDKVQEMKQSVIDKYNQMKTDATNNLSEIVNETKRKFDEQVQAAKDKASSWGKAAADMLKEFGSGIKNGFFDAKWKVTDGLNGMVDKFTGYFRDFYNSGKGLLGEFVRGIKSKFVDAAQAVSDGMASIRKYLPFSPAKKGPLSDLDKSGEAFFPTWYEAALTQVRSMERAVGGAFKGVANEANVALAGAGLEAFTGGKTAITVTHKHEHTVSGEVDVNGEKLKATVEQRVARTAYEQGVSGMDYSGLQQSIRKY</sequence>
<dbReference type="AlphaFoldDB" id="A0A9W7QEY3"/>
<dbReference type="PANTHER" id="PTHR47372:SF11">
    <property type="entry name" value="RE19971P"/>
    <property type="match status" value="1"/>
</dbReference>
<dbReference type="Gene3D" id="1.20.5.1230">
    <property type="entry name" value="Apolipoprotein A-I"/>
    <property type="match status" value="1"/>
</dbReference>
<comment type="caution">
    <text evidence="3">The sequence shown here is derived from an EMBL/GenBank/DDBJ whole genome shotgun (WGS) entry which is preliminary data.</text>
</comment>
<name>A0A9W7QEY3_BACCE</name>
<feature type="coiled-coil region" evidence="1">
    <location>
        <begin position="469"/>
        <end position="555"/>
    </location>
</feature>
<evidence type="ECO:0000256" key="1">
    <source>
        <dbReference type="SAM" id="Coils"/>
    </source>
</evidence>
<proteinExistence type="predicted"/>
<evidence type="ECO:0008006" key="5">
    <source>
        <dbReference type="Google" id="ProtNLM"/>
    </source>
</evidence>
<keyword evidence="1" id="KW-0175">Coiled coil</keyword>